<organism evidence="1">
    <name type="scientific">uncultured Lysobacter sp</name>
    <dbReference type="NCBI Taxonomy" id="271060"/>
    <lineage>
        <taxon>Bacteria</taxon>
        <taxon>Pseudomonadati</taxon>
        <taxon>Pseudomonadota</taxon>
        <taxon>Gammaproteobacteria</taxon>
        <taxon>Lysobacterales</taxon>
        <taxon>Lysobacteraceae</taxon>
        <taxon>Lysobacter</taxon>
        <taxon>environmental samples</taxon>
    </lineage>
</organism>
<reference evidence="1" key="1">
    <citation type="submission" date="2020-02" db="EMBL/GenBank/DDBJ databases">
        <authorList>
            <person name="Meier V. D."/>
        </authorList>
    </citation>
    <scope>NUCLEOTIDE SEQUENCE</scope>
    <source>
        <strain evidence="1">AVDCRST_MAG71</strain>
    </source>
</reference>
<sequence>MHGSVHGVGRGGGCAIGRLRMEGSRRPANACSECVALQPVALIARGMAMACATESA</sequence>
<dbReference type="EMBL" id="CADCUA010000479">
    <property type="protein sequence ID" value="CAA9336915.1"/>
    <property type="molecule type" value="Genomic_DNA"/>
</dbReference>
<evidence type="ECO:0000313" key="1">
    <source>
        <dbReference type="EMBL" id="CAA9336915.1"/>
    </source>
</evidence>
<name>A0A6J4LM45_9GAMM</name>
<accession>A0A6J4LM45</accession>
<dbReference type="AlphaFoldDB" id="A0A6J4LM45"/>
<proteinExistence type="predicted"/>
<gene>
    <name evidence="1" type="ORF">AVDCRST_MAG71-2042</name>
</gene>
<protein>
    <submittedName>
        <fullName evidence="1">Uncharacterized protein</fullName>
    </submittedName>
</protein>